<evidence type="ECO:0000313" key="2">
    <source>
        <dbReference type="Proteomes" id="UP000000547"/>
    </source>
</evidence>
<dbReference type="Proteomes" id="UP000000547">
    <property type="component" value="Chromosome"/>
</dbReference>
<dbReference type="HOGENOM" id="CLU_3006417_0_0_6"/>
<evidence type="ECO:0000313" key="1">
    <source>
        <dbReference type="EMBL" id="AAZ27090.1"/>
    </source>
</evidence>
<accession>Q487F1</accession>
<dbReference type="EMBL" id="CP000083">
    <property type="protein sequence ID" value="AAZ27090.1"/>
    <property type="molecule type" value="Genomic_DNA"/>
</dbReference>
<gene>
    <name evidence="1" type="ordered locus">CPS_1070</name>
</gene>
<dbReference type="AlphaFoldDB" id="Q487F1"/>
<reference evidence="1" key="1">
    <citation type="journal article" date="2005" name="Proc. Natl. Acad. Sci. U.S.A.">
        <title>The psychrophilic lifestyle as revealed by the genome sequence of Colwellia psychrerythraea 34H through genomic and proteomic analyses.</title>
        <authorList>
            <person name="Methe B.A."/>
            <person name="Nelson K.E."/>
            <person name="Deming J.W."/>
            <person name="Momen B."/>
            <person name="Melamud E."/>
            <person name="Zhang X."/>
            <person name="Moult J."/>
            <person name="Madupu R."/>
            <person name="Nelson W.C."/>
            <person name="Dodson R.J."/>
            <person name="Brinkac L.M."/>
            <person name="Daugherty S.C."/>
            <person name="Durkin A.S."/>
            <person name="DeBoy R.T."/>
            <person name="Kolonay J.F."/>
            <person name="Sullivan S.A."/>
            <person name="Zhou L."/>
            <person name="Davidsen T.M."/>
            <person name="Wu M."/>
            <person name="Huston A.L."/>
            <person name="Lewis M."/>
            <person name="Weaver B."/>
            <person name="Weidman J.F."/>
            <person name="Khouri H."/>
            <person name="Utterback T.R."/>
            <person name="Feldblyum T.V."/>
            <person name="Fraser C.M."/>
        </authorList>
    </citation>
    <scope>NUCLEOTIDE SEQUENCE [LARGE SCALE GENOMIC DNA]</scope>
    <source>
        <strain evidence="1">34H</strain>
    </source>
</reference>
<dbReference type="STRING" id="167879.CPS_1070"/>
<protein>
    <submittedName>
        <fullName evidence="1">Uncharacterized protein</fullName>
    </submittedName>
</protein>
<organism evidence="1 2">
    <name type="scientific">Colwellia psychrerythraea (strain 34H / ATCC BAA-681)</name>
    <name type="common">Vibrio psychroerythus</name>
    <dbReference type="NCBI Taxonomy" id="167879"/>
    <lineage>
        <taxon>Bacteria</taxon>
        <taxon>Pseudomonadati</taxon>
        <taxon>Pseudomonadota</taxon>
        <taxon>Gammaproteobacteria</taxon>
        <taxon>Alteromonadales</taxon>
        <taxon>Colwelliaceae</taxon>
        <taxon>Colwellia</taxon>
    </lineage>
</organism>
<sequence length="56" mass="6432">MEKLQKTVSYLTLPVDRYNNGNNLVFVYTLYLGCHARIHSNFADTISITSIPTLVW</sequence>
<proteinExistence type="predicted"/>
<dbReference type="KEGG" id="cps:CPS_1070"/>
<name>Q487F1_COLP3</name>